<dbReference type="PATRIC" id="fig|1127483.3.peg.8103"/>
<gene>
    <name evidence="1" type="ORF">OR16_40779</name>
</gene>
<proteinExistence type="predicted"/>
<evidence type="ECO:0000313" key="2">
    <source>
        <dbReference type="Proteomes" id="UP000005808"/>
    </source>
</evidence>
<comment type="caution">
    <text evidence="1">The sequence shown here is derived from an EMBL/GenBank/DDBJ whole genome shotgun (WGS) entry which is preliminary data.</text>
</comment>
<name>H1SI41_9BURK</name>
<dbReference type="AlphaFoldDB" id="H1SI41"/>
<evidence type="ECO:0000313" key="1">
    <source>
        <dbReference type="EMBL" id="EHP37808.1"/>
    </source>
</evidence>
<reference evidence="1 2" key="1">
    <citation type="journal article" date="2012" name="J. Bacteriol.">
        <title>De Novo Genome Project of Cupriavidus basilensis OR16.</title>
        <authorList>
            <person name="Cserhati M."/>
            <person name="Kriszt B."/>
            <person name="Szoboszlay S."/>
            <person name="Toth A."/>
            <person name="Szabo I."/>
            <person name="Tancsics A."/>
            <person name="Nagy I."/>
            <person name="Horvath B."/>
            <person name="Nagy I."/>
            <person name="Kukolya J."/>
        </authorList>
    </citation>
    <scope>NUCLEOTIDE SEQUENCE [LARGE SCALE GENOMIC DNA]</scope>
    <source>
        <strain evidence="1 2">OR16</strain>
    </source>
</reference>
<protein>
    <submittedName>
        <fullName evidence="1">Uncharacterized protein</fullName>
    </submittedName>
</protein>
<accession>H1SI41</accession>
<dbReference type="EMBL" id="AHJE01000183">
    <property type="protein sequence ID" value="EHP37808.1"/>
    <property type="molecule type" value="Genomic_DNA"/>
</dbReference>
<dbReference type="Proteomes" id="UP000005808">
    <property type="component" value="Unassembled WGS sequence"/>
</dbReference>
<sequence length="410" mass="43826">MPRSPTGAAPAPSGRWRRRRKGAGYIGKLVKDGTLTEGSPAHAALHAIVGCAGAAAGGQRCADGAFGAATSSLLTNLFLDQPGETPLEKAAKRDLIATLVAGIAATGGLGAVTATNSAIAAIDNNYLTQKKVDQVKACLSGKTCTGQQQKDEFVREAEKLSEFLDKEMKAVCANNPIGDACRNAVSTATKYIAMQDAWAVMNSDVGRSSKSTFDYIYNSLGAEERFALYYNNIDNRADFFGASDRYEQNLGSGAKWFGGAEFVSRAPLTGLGADGSGSGYTFLLGSVFAGWNAPSIYEWRSDAGKALMTAGFGNFKDLYSKKPTDVIAWDINQLKSEQRALQPIHERYLQDRVVFTEISNFMTNSSGMRGGSILREKQTQPGGINILDYKSRVNYGCKLLGYGDTQGCKP</sequence>
<organism evidence="1 2">
    <name type="scientific">Cupriavidus basilensis OR16</name>
    <dbReference type="NCBI Taxonomy" id="1127483"/>
    <lineage>
        <taxon>Bacteria</taxon>
        <taxon>Pseudomonadati</taxon>
        <taxon>Pseudomonadota</taxon>
        <taxon>Betaproteobacteria</taxon>
        <taxon>Burkholderiales</taxon>
        <taxon>Burkholderiaceae</taxon>
        <taxon>Cupriavidus</taxon>
    </lineage>
</organism>